<evidence type="ECO:0000313" key="7">
    <source>
        <dbReference type="Proteomes" id="UP001500368"/>
    </source>
</evidence>
<keyword evidence="1" id="KW-0808">Transferase</keyword>
<evidence type="ECO:0000256" key="3">
    <source>
        <dbReference type="ARBA" id="ARBA00022777"/>
    </source>
</evidence>
<proteinExistence type="predicted"/>
<dbReference type="EMBL" id="BAABLW010000002">
    <property type="protein sequence ID" value="GAA4914539.1"/>
    <property type="molecule type" value="Genomic_DNA"/>
</dbReference>
<feature type="domain" description="Maltokinase N-terminal cap" evidence="5">
    <location>
        <begin position="21"/>
        <end position="113"/>
    </location>
</feature>
<evidence type="ECO:0000256" key="1">
    <source>
        <dbReference type="ARBA" id="ARBA00022679"/>
    </source>
</evidence>
<dbReference type="Pfam" id="PF18085">
    <property type="entry name" value="Mak_N_cap"/>
    <property type="match status" value="1"/>
</dbReference>
<evidence type="ECO:0000259" key="5">
    <source>
        <dbReference type="Pfam" id="PF18085"/>
    </source>
</evidence>
<protein>
    <recommendedName>
        <fullName evidence="5">Maltokinase N-terminal cap domain-containing protein</fullName>
    </recommendedName>
</protein>
<keyword evidence="3" id="KW-0418">Kinase</keyword>
<comment type="caution">
    <text evidence="6">The sequence shown here is derived from an EMBL/GenBank/DDBJ whole genome shotgun (WGS) entry which is preliminary data.</text>
</comment>
<organism evidence="6 7">
    <name type="scientific">Nesterenkonia rhizosphaerae</name>
    <dbReference type="NCBI Taxonomy" id="1348272"/>
    <lineage>
        <taxon>Bacteria</taxon>
        <taxon>Bacillati</taxon>
        <taxon>Actinomycetota</taxon>
        <taxon>Actinomycetes</taxon>
        <taxon>Micrococcales</taxon>
        <taxon>Micrococcaceae</taxon>
        <taxon>Nesterenkonia</taxon>
    </lineage>
</organism>
<evidence type="ECO:0000256" key="2">
    <source>
        <dbReference type="ARBA" id="ARBA00022741"/>
    </source>
</evidence>
<dbReference type="InterPro" id="IPR040999">
    <property type="entry name" value="Mak_N_cap"/>
</dbReference>
<keyword evidence="7" id="KW-1185">Reference proteome</keyword>
<accession>A0ABP9FRP4</accession>
<gene>
    <name evidence="6" type="ORF">GCM10025790_06870</name>
</gene>
<dbReference type="RefSeq" id="WP_345476670.1">
    <property type="nucleotide sequence ID" value="NZ_BAABLW010000002.1"/>
</dbReference>
<dbReference type="Proteomes" id="UP001500368">
    <property type="component" value="Unassembled WGS sequence"/>
</dbReference>
<sequence>MTTVRIRGEEQPGFLEILSNWLPHQPWFPTPRGRRSLTRVGGLRLPTPQGDPDSGLFLEHHVFDVELPQGPQRISVPVALRSRPSALAGKTAFIGKLTDQNGKDLWVYDGARDRAFLAAWLEMARRRQGSRNGRSRGEALAGFETWDAFELQMRRSAVQAQDASHTRTLVAPEDAAEEGDWEKKVVVDFLRRPTQQRTPLLETVLTLTRANSRSVPRVLGTISGAWEKTATAADEAEWENGDLSVIREAGVEAPSAWALARAALKAGRSFSAEAGELGRWLGTFHADLAGAFGAHPQSTAQLKSMAQNAQAALSSQWAGVREEFDEDEAADLHEVIDLMTMQLRDADEPLMLQQIHGDLSLGHAHQMTPQRWVFNESDGLIERALGLRDVVTMLMSAANLVMEVANETPEASSTEEGEAQAPVNFGQWYEEFTKSFLKGYRSSDVDASGVDSVFFRAAMLAEALELFAQWEGSWVFRPSMLLQVEG</sequence>
<evidence type="ECO:0000256" key="4">
    <source>
        <dbReference type="ARBA" id="ARBA00022840"/>
    </source>
</evidence>
<keyword evidence="4" id="KW-0067">ATP-binding</keyword>
<evidence type="ECO:0000313" key="6">
    <source>
        <dbReference type="EMBL" id="GAA4914539.1"/>
    </source>
</evidence>
<dbReference type="Gene3D" id="3.90.1200.10">
    <property type="match status" value="1"/>
</dbReference>
<keyword evidence="2" id="KW-0547">Nucleotide-binding</keyword>
<reference evidence="7" key="1">
    <citation type="journal article" date="2019" name="Int. J. Syst. Evol. Microbiol.">
        <title>The Global Catalogue of Microorganisms (GCM) 10K type strain sequencing project: providing services to taxonomists for standard genome sequencing and annotation.</title>
        <authorList>
            <consortium name="The Broad Institute Genomics Platform"/>
            <consortium name="The Broad Institute Genome Sequencing Center for Infectious Disease"/>
            <person name="Wu L."/>
            <person name="Ma J."/>
        </authorList>
    </citation>
    <scope>NUCLEOTIDE SEQUENCE [LARGE SCALE GENOMIC DNA]</scope>
    <source>
        <strain evidence="7">JCM 19129</strain>
    </source>
</reference>
<name>A0ABP9FRP4_9MICC</name>